<comment type="caution">
    <text evidence="3">The sequence shown here is derived from an EMBL/GenBank/DDBJ whole genome shotgun (WGS) entry which is preliminary data.</text>
</comment>
<name>A0A327KSF9_9BRAD</name>
<reference evidence="3 4" key="1">
    <citation type="submission" date="2017-07" db="EMBL/GenBank/DDBJ databases">
        <title>Draft Genome Sequences of Select Purple Nonsulfur Bacteria.</title>
        <authorList>
            <person name="Lasarre B."/>
            <person name="Mckinlay J.B."/>
        </authorList>
    </citation>
    <scope>NUCLEOTIDE SEQUENCE [LARGE SCALE GENOMIC DNA]</scope>
    <source>
        <strain evidence="3 4">DSM 11907</strain>
    </source>
</reference>
<accession>A0A327KSF9</accession>
<dbReference type="Proteomes" id="UP000248863">
    <property type="component" value="Unassembled WGS sequence"/>
</dbReference>
<dbReference type="EMBL" id="NPEU01000020">
    <property type="protein sequence ID" value="RAI41301.1"/>
    <property type="molecule type" value="Genomic_DNA"/>
</dbReference>
<dbReference type="InterPro" id="IPR005269">
    <property type="entry name" value="LOG"/>
</dbReference>
<keyword evidence="2" id="KW-0378">Hydrolase</keyword>
<keyword evidence="4" id="KW-1185">Reference proteome</keyword>
<dbReference type="AlphaFoldDB" id="A0A327KSF9"/>
<comment type="similarity">
    <text evidence="2">Belongs to the LOG family.</text>
</comment>
<comment type="catalytic activity">
    <reaction evidence="1">
        <text>AMP + H2O = D-ribose 5-phosphate + adenine</text>
        <dbReference type="Rhea" id="RHEA:20129"/>
        <dbReference type="ChEBI" id="CHEBI:15377"/>
        <dbReference type="ChEBI" id="CHEBI:16708"/>
        <dbReference type="ChEBI" id="CHEBI:78346"/>
        <dbReference type="ChEBI" id="CHEBI:456215"/>
        <dbReference type="EC" id="3.2.2.4"/>
    </reaction>
</comment>
<dbReference type="Pfam" id="PF03641">
    <property type="entry name" value="Lysine_decarbox"/>
    <property type="match status" value="1"/>
</dbReference>
<dbReference type="PANTHER" id="PTHR43393:SF3">
    <property type="entry name" value="LYSINE DECARBOXYLASE-LIKE PROTEIN"/>
    <property type="match status" value="1"/>
</dbReference>
<dbReference type="PANTHER" id="PTHR43393">
    <property type="entry name" value="CYTOKININ RIBOSIDE 5'-MONOPHOSPHATE PHOSPHORIBOHYDROLASE"/>
    <property type="match status" value="1"/>
</dbReference>
<organism evidence="3 4">
    <name type="scientific">Rhodoplanes elegans</name>
    <dbReference type="NCBI Taxonomy" id="29408"/>
    <lineage>
        <taxon>Bacteria</taxon>
        <taxon>Pseudomonadati</taxon>
        <taxon>Pseudomonadota</taxon>
        <taxon>Alphaproteobacteria</taxon>
        <taxon>Hyphomicrobiales</taxon>
        <taxon>Nitrobacteraceae</taxon>
        <taxon>Rhodoplanes</taxon>
    </lineage>
</organism>
<dbReference type="InterPro" id="IPR052341">
    <property type="entry name" value="LOG_family_nucleotidases"/>
</dbReference>
<dbReference type="NCBIfam" id="TIGR00730">
    <property type="entry name" value="Rossman fold protein, TIGR00730 family"/>
    <property type="match status" value="1"/>
</dbReference>
<dbReference type="GO" id="GO:0008714">
    <property type="term" value="F:AMP nucleosidase activity"/>
    <property type="evidence" value="ECO:0007669"/>
    <property type="project" value="UniProtKB-EC"/>
</dbReference>
<dbReference type="GO" id="GO:0009691">
    <property type="term" value="P:cytokinin biosynthetic process"/>
    <property type="evidence" value="ECO:0007669"/>
    <property type="project" value="UniProtKB-UniRule"/>
</dbReference>
<dbReference type="RefSeq" id="WP_012047503.1">
    <property type="nucleotide sequence ID" value="NZ_NHSK01000002.1"/>
</dbReference>
<dbReference type="OrthoDB" id="9801098at2"/>
<sequence>MTAQTTPIDNRKQLQSRTYQLAALDQDFILGESTRGIRLQLEYAKAEEALRAWGVRSTVVVFGSARVRENGPPRHATWYRQAREFARIVSERGGAKRSNGPVRDNVIATGGGPGLMEAANRGACDADAPSIGYNITLVHEQQPNAYSTPELTFRFQYFAIRKMHLAMRANALVIFPGGFGTLDEMFEILTLKQTAKISQIPILLFDHSYWRSLLNLDVLVSEGMIAPQDTSLFMFADDAEEAWALLKEHLLCAFSPRQDSP</sequence>
<dbReference type="Gene3D" id="3.40.50.450">
    <property type="match status" value="1"/>
</dbReference>
<keyword evidence="2" id="KW-0203">Cytokinin biosynthesis</keyword>
<proteinExistence type="inferred from homology"/>
<evidence type="ECO:0000256" key="1">
    <source>
        <dbReference type="ARBA" id="ARBA00000274"/>
    </source>
</evidence>
<dbReference type="EC" id="3.2.2.n1" evidence="2"/>
<dbReference type="SUPFAM" id="SSF102405">
    <property type="entry name" value="MCP/YpsA-like"/>
    <property type="match status" value="1"/>
</dbReference>
<dbReference type="InterPro" id="IPR031100">
    <property type="entry name" value="LOG_fam"/>
</dbReference>
<evidence type="ECO:0000313" key="3">
    <source>
        <dbReference type="EMBL" id="RAI41301.1"/>
    </source>
</evidence>
<evidence type="ECO:0000313" key="4">
    <source>
        <dbReference type="Proteomes" id="UP000248863"/>
    </source>
</evidence>
<protein>
    <recommendedName>
        <fullName evidence="2">Cytokinin riboside 5'-monophosphate phosphoribohydrolase</fullName>
        <ecNumber evidence="2">3.2.2.n1</ecNumber>
    </recommendedName>
</protein>
<gene>
    <name evidence="3" type="ORF">CH338_03480</name>
</gene>
<evidence type="ECO:0000256" key="2">
    <source>
        <dbReference type="RuleBase" id="RU363015"/>
    </source>
</evidence>
<dbReference type="GO" id="GO:0005829">
    <property type="term" value="C:cytosol"/>
    <property type="evidence" value="ECO:0007669"/>
    <property type="project" value="TreeGrafter"/>
</dbReference>